<dbReference type="InterPro" id="IPR018391">
    <property type="entry name" value="PQQ_b-propeller_rpt"/>
</dbReference>
<dbReference type="InterPro" id="IPR011047">
    <property type="entry name" value="Quinoprotein_ADH-like_sf"/>
</dbReference>
<dbReference type="AlphaFoldDB" id="A0AB34J3F7"/>
<dbReference type="SMART" id="SM00320">
    <property type="entry name" value="WD40"/>
    <property type="match status" value="12"/>
</dbReference>
<sequence length="1217" mass="128983">MSGYVPLQEEGDVGSPGTASSPKQKRELNRCLATLGGEVSSVAFSSTTDTKVVAGDDKGKVTMLDAGSGAMLWQMELGGAVLSVAFSSTTDTKVVAGDERGYATMLDAESGATLWQTELGGEVRSVAFSSTSDTKVVAGDDKGKVTMLDAESGATLWQTELGWVFSVAFSSTTDTKVVAGDDKGKVTMLDAESGATLWQTELGGRVYSVAFSSTTDTKVVAGDMEGKVTMLDAESGATLWQTELGSIVSSVAFSSTTDTKVVAGDDKGKVTMLDAESGATLWQTELGGDVYSVAFSSTTDTKVVAGDEKGKVTMLDAESGATLWQTELGGEVYSVAFSSTTDTKVVAGDEKGKVTMLDAESGATLWQTELGGIVLSVAFSSTTDTKVVAGDYKGKVTMLDAESGATLWQTELGGGVLRVAFSSTTDTKVVAGDFKGKVTMLDAESGATLWQTELGGRVYSVAFSSTTDTKVVAGDFEGKVTMLDAKSGATLWQTELRGIVLRVAFSSTTDTKVVAGDDKGKVTMLDAESGATLWQTELGGDVSSVAFSSTTDTKVVAGDWKGKVTMLEAESGATLWQTELGDMVSSVAFSSTTDTKVVAGDTNGKVTFFNLVDEIMLTRIEDSSQSLEVGALCKVLPRTSLLCGTSLGGRSLATILVKRSEAQGAVQFNEWLQQHCTDGECAAAAAALLRRDNDGSNALEYAMNSRKTALVQAFIDFLLRFGSPNTLDLLLSKGATELSLLEAVVESYTPLLVAALAARPLCPYAHSGAPSISRYSAALLDADRSRVRLKGASVPANQIAQRFWDESGKEAADAVDVICGVPLLPGLTRADSSAFETIVKAADLRLIASEPVRAAIAFKWAAYGRKRWYQQVGWYAGYVCGFLGGAGLLLLSPTTSIEPFDGADLRGEESSDSKLLVGALLFIATSLINLVYLLEEVAEVRSLGRQKYLSSLTNLNDAALHGLVLLLAPLLMVNSKSTSSIAAVATVLLFLKGQKVLRGNEGMSFLVNMLYEIILDMRAFLIIQFGAIALNAFAFRLLRGDTDTYASISASLFSSYALLMHGEGVGELDLYMDSMITTALLFSMTLLVDIVMMNALIAIMSDTYDRVSESRLEMGLLGQAQLLVDIEKAMNDEDRRNKDFFPKWLHIIRIKDEDGGDDGWSGRLRAIKSKIDSIEEAIQQGWPCVSIPAKDCKSSRATGRQSRAKDCGSSQAQGGRS</sequence>
<dbReference type="Gene3D" id="2.40.10.480">
    <property type="match status" value="1"/>
</dbReference>
<dbReference type="Proteomes" id="UP001515480">
    <property type="component" value="Unassembled WGS sequence"/>
</dbReference>
<comment type="caution">
    <text evidence="9">The sequence shown here is derived from an EMBL/GenBank/DDBJ whole genome shotgun (WGS) entry which is preliminary data.</text>
</comment>
<keyword evidence="10" id="KW-1185">Reference proteome</keyword>
<evidence type="ECO:0000313" key="9">
    <source>
        <dbReference type="EMBL" id="KAL1510757.1"/>
    </source>
</evidence>
<dbReference type="InterPro" id="IPR005821">
    <property type="entry name" value="Ion_trans_dom"/>
</dbReference>
<dbReference type="InterPro" id="IPR015943">
    <property type="entry name" value="WD40/YVTN_repeat-like_dom_sf"/>
</dbReference>
<keyword evidence="4 6" id="KW-0472">Membrane</keyword>
<evidence type="ECO:0000256" key="6">
    <source>
        <dbReference type="SAM" id="Phobius"/>
    </source>
</evidence>
<keyword evidence="2 6" id="KW-0812">Transmembrane</keyword>
<comment type="subcellular location">
    <subcellularLocation>
        <location evidence="1">Membrane</location>
        <topology evidence="1">Multi-pass membrane protein</topology>
    </subcellularLocation>
</comment>
<gene>
    <name evidence="9" type="ORF">AB1Y20_007044</name>
</gene>
<evidence type="ECO:0008006" key="11">
    <source>
        <dbReference type="Google" id="ProtNLM"/>
    </source>
</evidence>
<evidence type="ECO:0000256" key="2">
    <source>
        <dbReference type="ARBA" id="ARBA00022692"/>
    </source>
</evidence>
<dbReference type="GO" id="GO:0005216">
    <property type="term" value="F:monoatomic ion channel activity"/>
    <property type="evidence" value="ECO:0007669"/>
    <property type="project" value="InterPro"/>
</dbReference>
<dbReference type="PANTHER" id="PTHR44394">
    <property type="entry name" value="BETA-ALANINE-ACTIVATING ENZYME"/>
    <property type="match status" value="1"/>
</dbReference>
<dbReference type="SUPFAM" id="SSF50969">
    <property type="entry name" value="YVTN repeat-like/Quinoprotein amine dehydrogenase"/>
    <property type="match status" value="1"/>
</dbReference>
<organism evidence="9 10">
    <name type="scientific">Prymnesium parvum</name>
    <name type="common">Toxic golden alga</name>
    <dbReference type="NCBI Taxonomy" id="97485"/>
    <lineage>
        <taxon>Eukaryota</taxon>
        <taxon>Haptista</taxon>
        <taxon>Haptophyta</taxon>
        <taxon>Prymnesiophyceae</taxon>
        <taxon>Prymnesiales</taxon>
        <taxon>Prymnesiaceae</taxon>
        <taxon>Prymnesium</taxon>
    </lineage>
</organism>
<feature type="compositionally biased region" description="Polar residues" evidence="5">
    <location>
        <begin position="1208"/>
        <end position="1217"/>
    </location>
</feature>
<evidence type="ECO:0000256" key="4">
    <source>
        <dbReference type="ARBA" id="ARBA00023136"/>
    </source>
</evidence>
<evidence type="ECO:0000256" key="5">
    <source>
        <dbReference type="SAM" id="MobiDB-lite"/>
    </source>
</evidence>
<dbReference type="Pfam" id="PF13360">
    <property type="entry name" value="PQQ_2"/>
    <property type="match status" value="3"/>
</dbReference>
<dbReference type="InterPro" id="IPR052091">
    <property type="entry name" value="Beta-ala_Activ/Resist"/>
</dbReference>
<feature type="transmembrane region" description="Helical" evidence="6">
    <location>
        <begin position="872"/>
        <end position="891"/>
    </location>
</feature>
<name>A0AB34J3F7_PRYPA</name>
<feature type="transmembrane region" description="Helical" evidence="6">
    <location>
        <begin position="915"/>
        <end position="934"/>
    </location>
</feature>
<feature type="transmembrane region" description="Helical" evidence="6">
    <location>
        <begin position="1017"/>
        <end position="1038"/>
    </location>
</feature>
<dbReference type="GO" id="GO:0043041">
    <property type="term" value="P:amino acid activation for nonribosomal peptide biosynthetic process"/>
    <property type="evidence" value="ECO:0007669"/>
    <property type="project" value="TreeGrafter"/>
</dbReference>
<dbReference type="SMART" id="SM00564">
    <property type="entry name" value="PQQ"/>
    <property type="match status" value="14"/>
</dbReference>
<feature type="domain" description="Pyrrolo-quinoline quinone repeat" evidence="8">
    <location>
        <begin position="309"/>
        <end position="468"/>
    </location>
</feature>
<dbReference type="InterPro" id="IPR001680">
    <property type="entry name" value="WD40_rpt"/>
</dbReference>
<dbReference type="InterPro" id="IPR011044">
    <property type="entry name" value="Quino_amine_DH_bsu"/>
</dbReference>
<feature type="domain" description="Pyrrolo-quinoline quinone repeat" evidence="8">
    <location>
        <begin position="142"/>
        <end position="301"/>
    </location>
</feature>
<evidence type="ECO:0000313" key="10">
    <source>
        <dbReference type="Proteomes" id="UP001515480"/>
    </source>
</evidence>
<dbReference type="Gene3D" id="2.130.10.10">
    <property type="entry name" value="YVTN repeat-like/Quinoprotein amine dehydrogenase"/>
    <property type="match status" value="3"/>
</dbReference>
<dbReference type="Pfam" id="PF00520">
    <property type="entry name" value="Ion_trans"/>
    <property type="match status" value="1"/>
</dbReference>
<dbReference type="SUPFAM" id="SSF50998">
    <property type="entry name" value="Quinoprotein alcohol dehydrogenase-like"/>
    <property type="match status" value="1"/>
</dbReference>
<keyword evidence="3 6" id="KW-1133">Transmembrane helix</keyword>
<dbReference type="InterPro" id="IPR002372">
    <property type="entry name" value="PQQ_rpt_dom"/>
</dbReference>
<feature type="transmembrane region" description="Helical" evidence="6">
    <location>
        <begin position="1074"/>
        <end position="1099"/>
    </location>
</feature>
<evidence type="ECO:0000256" key="3">
    <source>
        <dbReference type="ARBA" id="ARBA00022989"/>
    </source>
</evidence>
<dbReference type="EMBL" id="JBGBPQ010000015">
    <property type="protein sequence ID" value="KAL1510757.1"/>
    <property type="molecule type" value="Genomic_DNA"/>
</dbReference>
<evidence type="ECO:0000259" key="8">
    <source>
        <dbReference type="Pfam" id="PF13360"/>
    </source>
</evidence>
<feature type="region of interest" description="Disordered" evidence="5">
    <location>
        <begin position="1"/>
        <end position="25"/>
    </location>
</feature>
<feature type="transmembrane region" description="Helical" evidence="6">
    <location>
        <begin position="1045"/>
        <end position="1062"/>
    </location>
</feature>
<evidence type="ECO:0000256" key="1">
    <source>
        <dbReference type="ARBA" id="ARBA00004141"/>
    </source>
</evidence>
<dbReference type="PANTHER" id="PTHR44394:SF1">
    <property type="entry name" value="BETA-ALANINE-ACTIVATING ENZYME"/>
    <property type="match status" value="1"/>
</dbReference>
<accession>A0AB34J3F7</accession>
<reference evidence="9 10" key="1">
    <citation type="journal article" date="2024" name="Science">
        <title>Giant polyketide synthase enzymes in the biosynthesis of giant marine polyether toxins.</title>
        <authorList>
            <person name="Fallon T.R."/>
            <person name="Shende V.V."/>
            <person name="Wierzbicki I.H."/>
            <person name="Pendleton A.L."/>
            <person name="Watervoot N.F."/>
            <person name="Auber R.P."/>
            <person name="Gonzalez D.J."/>
            <person name="Wisecaver J.H."/>
            <person name="Moore B.S."/>
        </authorList>
    </citation>
    <scope>NUCLEOTIDE SEQUENCE [LARGE SCALE GENOMIC DNA]</scope>
    <source>
        <strain evidence="9 10">12B1</strain>
    </source>
</reference>
<evidence type="ECO:0000259" key="7">
    <source>
        <dbReference type="Pfam" id="PF00520"/>
    </source>
</evidence>
<feature type="domain" description="Ion transport" evidence="7">
    <location>
        <begin position="916"/>
        <end position="1110"/>
    </location>
</feature>
<feature type="domain" description="Pyrrolo-quinoline quinone repeat" evidence="8">
    <location>
        <begin position="477"/>
        <end position="610"/>
    </location>
</feature>
<dbReference type="GO" id="GO:0016020">
    <property type="term" value="C:membrane"/>
    <property type="evidence" value="ECO:0007669"/>
    <property type="project" value="UniProtKB-SubCell"/>
</dbReference>
<feature type="region of interest" description="Disordered" evidence="5">
    <location>
        <begin position="1188"/>
        <end position="1217"/>
    </location>
</feature>
<protein>
    <recommendedName>
        <fullName evidence="11">Ion transport domain-containing protein</fullName>
    </recommendedName>
</protein>
<proteinExistence type="predicted"/>